<dbReference type="Proteomes" id="UP000294927">
    <property type="component" value="Unassembled WGS sequence"/>
</dbReference>
<dbReference type="PANTHER" id="PTHR30157">
    <property type="entry name" value="FERRIC REDUCTASE, NADPH-DEPENDENT"/>
    <property type="match status" value="1"/>
</dbReference>
<evidence type="ECO:0000259" key="1">
    <source>
        <dbReference type="PROSITE" id="PS51384"/>
    </source>
</evidence>
<name>A0A4R7VRJ9_9PSEU</name>
<dbReference type="CDD" id="cd06193">
    <property type="entry name" value="siderophore_interacting"/>
    <property type="match status" value="1"/>
</dbReference>
<dbReference type="SUPFAM" id="SSF63380">
    <property type="entry name" value="Riboflavin synthase domain-like"/>
    <property type="match status" value="1"/>
</dbReference>
<organism evidence="2 3">
    <name type="scientific">Actinophytocola oryzae</name>
    <dbReference type="NCBI Taxonomy" id="502181"/>
    <lineage>
        <taxon>Bacteria</taxon>
        <taxon>Bacillati</taxon>
        <taxon>Actinomycetota</taxon>
        <taxon>Actinomycetes</taxon>
        <taxon>Pseudonocardiales</taxon>
        <taxon>Pseudonocardiaceae</taxon>
    </lineage>
</organism>
<evidence type="ECO:0000313" key="3">
    <source>
        <dbReference type="Proteomes" id="UP000294927"/>
    </source>
</evidence>
<dbReference type="PROSITE" id="PS51384">
    <property type="entry name" value="FAD_FR"/>
    <property type="match status" value="1"/>
</dbReference>
<dbReference type="RefSeq" id="WP_243866519.1">
    <property type="nucleotide sequence ID" value="NZ_SOCP01000005.1"/>
</dbReference>
<reference evidence="2 3" key="1">
    <citation type="submission" date="2019-03" db="EMBL/GenBank/DDBJ databases">
        <title>Genomic Encyclopedia of Archaeal and Bacterial Type Strains, Phase II (KMG-II): from individual species to whole genera.</title>
        <authorList>
            <person name="Goeker M."/>
        </authorList>
    </citation>
    <scope>NUCLEOTIDE SEQUENCE [LARGE SCALE GENOMIC DNA]</scope>
    <source>
        <strain evidence="2 3">DSM 45499</strain>
    </source>
</reference>
<dbReference type="Pfam" id="PF08021">
    <property type="entry name" value="FAD_binding_9"/>
    <property type="match status" value="1"/>
</dbReference>
<feature type="domain" description="FAD-binding FR-type" evidence="1">
    <location>
        <begin position="11"/>
        <end position="138"/>
    </location>
</feature>
<dbReference type="InterPro" id="IPR039374">
    <property type="entry name" value="SIP_fam"/>
</dbReference>
<accession>A0A4R7VRJ9</accession>
<sequence>MTTTETEVQSYVLFRVEVVRTERLSPKMLRVTFAGPELAGCVTAGHDQRIKMFFPRAGETDPVVPEGPNWFPDYRAMPQDVKPAMRTFTIRALRPDVCEMDVDFVLHGDLGPASRWAGRATPGDRVAILGPNLLCPTIYGYEYRPDADTDWTLLAGDETALPAITGILAAMPAGRRALVFLEVESTAEIKDLPCPGDARITWLSRDGAPGTPGGLLRGAIARTDFPAGRPYAWLAGESSAVTGLRRHLVNERGVDRKDVYFSGYWLLGGAIE</sequence>
<dbReference type="Gene3D" id="3.40.50.80">
    <property type="entry name" value="Nucleotide-binding domain of ferredoxin-NADP reductase (FNR) module"/>
    <property type="match status" value="1"/>
</dbReference>
<keyword evidence="3" id="KW-1185">Reference proteome</keyword>
<dbReference type="Pfam" id="PF04954">
    <property type="entry name" value="SIP"/>
    <property type="match status" value="1"/>
</dbReference>
<dbReference type="Gene3D" id="2.40.30.10">
    <property type="entry name" value="Translation factors"/>
    <property type="match status" value="1"/>
</dbReference>
<protein>
    <submittedName>
        <fullName evidence="2">NADPH-dependent ferric siderophore reductase</fullName>
    </submittedName>
</protein>
<dbReference type="InterPro" id="IPR039261">
    <property type="entry name" value="FNR_nucleotide-bd"/>
</dbReference>
<proteinExistence type="predicted"/>
<dbReference type="PANTHER" id="PTHR30157:SF0">
    <property type="entry name" value="NADPH-DEPENDENT FERRIC-CHELATE REDUCTASE"/>
    <property type="match status" value="1"/>
</dbReference>
<dbReference type="InterPro" id="IPR017927">
    <property type="entry name" value="FAD-bd_FR_type"/>
</dbReference>
<dbReference type="InterPro" id="IPR017938">
    <property type="entry name" value="Riboflavin_synthase-like_b-brl"/>
</dbReference>
<dbReference type="InterPro" id="IPR007037">
    <property type="entry name" value="SIP_rossman_dom"/>
</dbReference>
<dbReference type="AlphaFoldDB" id="A0A4R7VRJ9"/>
<dbReference type="InterPro" id="IPR013113">
    <property type="entry name" value="SIP_FAD-bd"/>
</dbReference>
<comment type="caution">
    <text evidence="2">The sequence shown here is derived from an EMBL/GenBank/DDBJ whole genome shotgun (WGS) entry which is preliminary data.</text>
</comment>
<dbReference type="GO" id="GO:0016491">
    <property type="term" value="F:oxidoreductase activity"/>
    <property type="evidence" value="ECO:0007669"/>
    <property type="project" value="InterPro"/>
</dbReference>
<gene>
    <name evidence="2" type="ORF">CLV71_105414</name>
</gene>
<dbReference type="EMBL" id="SOCP01000005">
    <property type="protein sequence ID" value="TDV52282.1"/>
    <property type="molecule type" value="Genomic_DNA"/>
</dbReference>
<evidence type="ECO:0000313" key="2">
    <source>
        <dbReference type="EMBL" id="TDV52282.1"/>
    </source>
</evidence>